<dbReference type="HAMAP" id="MF_00416">
    <property type="entry name" value="FlgI"/>
    <property type="match status" value="1"/>
</dbReference>
<keyword evidence="9" id="KW-0966">Cell projection</keyword>
<evidence type="ECO:0000256" key="2">
    <source>
        <dbReference type="ARBA" id="ARBA00004117"/>
    </source>
</evidence>
<evidence type="ECO:0000256" key="6">
    <source>
        <dbReference type="ARBA" id="ARBA00023143"/>
    </source>
</evidence>
<comment type="subunit">
    <text evidence="8">The basal body constitutes a major portion of the flagellar organelle and consists of four rings (L,P,S, and M) mounted on a central rod.</text>
</comment>
<evidence type="ECO:0000256" key="4">
    <source>
        <dbReference type="ARBA" id="ARBA00022729"/>
    </source>
</evidence>
<dbReference type="PRINTS" id="PR01010">
    <property type="entry name" value="FLGPRINGFLGI"/>
</dbReference>
<evidence type="ECO:0000256" key="5">
    <source>
        <dbReference type="ARBA" id="ARBA00022764"/>
    </source>
</evidence>
<dbReference type="RefSeq" id="WP_090069320.1">
    <property type="nucleotide sequence ID" value="NZ_FOVR01000002.1"/>
</dbReference>
<evidence type="ECO:0000313" key="10">
    <source>
        <dbReference type="Proteomes" id="UP000199236"/>
    </source>
</evidence>
<evidence type="ECO:0000313" key="9">
    <source>
        <dbReference type="EMBL" id="SFN83320.1"/>
    </source>
</evidence>
<dbReference type="OrthoDB" id="9786431at2"/>
<name>A0A1I5C8G5_9HYPH</name>
<evidence type="ECO:0000256" key="3">
    <source>
        <dbReference type="ARBA" id="ARBA00019515"/>
    </source>
</evidence>
<proteinExistence type="inferred from homology"/>
<accession>A0A1I5C8G5</accession>
<organism evidence="9 10">
    <name type="scientific">Cohaesibacter marisflavi</name>
    <dbReference type="NCBI Taxonomy" id="655353"/>
    <lineage>
        <taxon>Bacteria</taxon>
        <taxon>Pseudomonadati</taxon>
        <taxon>Pseudomonadota</taxon>
        <taxon>Alphaproteobacteria</taxon>
        <taxon>Hyphomicrobiales</taxon>
        <taxon>Cohaesibacteraceae</taxon>
    </lineage>
</organism>
<dbReference type="GO" id="GO:0030288">
    <property type="term" value="C:outer membrane-bounded periplasmic space"/>
    <property type="evidence" value="ECO:0007669"/>
    <property type="project" value="InterPro"/>
</dbReference>
<dbReference type="PANTHER" id="PTHR30381">
    <property type="entry name" value="FLAGELLAR P-RING PERIPLASMIC PROTEIN FLGI"/>
    <property type="match status" value="1"/>
</dbReference>
<feature type="signal peptide" evidence="8">
    <location>
        <begin position="1"/>
        <end position="23"/>
    </location>
</feature>
<dbReference type="GO" id="GO:0005198">
    <property type="term" value="F:structural molecule activity"/>
    <property type="evidence" value="ECO:0007669"/>
    <property type="project" value="InterPro"/>
</dbReference>
<dbReference type="AlphaFoldDB" id="A0A1I5C8G5"/>
<dbReference type="GO" id="GO:0071973">
    <property type="term" value="P:bacterial-type flagellum-dependent cell motility"/>
    <property type="evidence" value="ECO:0007669"/>
    <property type="project" value="InterPro"/>
</dbReference>
<dbReference type="STRING" id="655353.SAMN04488056_102152"/>
<sequence length="370" mass="39085" precursor="true">MKTFSRCLAAALCTLLLATSVNAAVRIKDVTSLEGMRDNQIIGYGLVVGLKGSGDTMRNSPFTEQSLQSMLDSMGVNVRNANLRTRNVAAVVVTANFPAFVKKGTKIDINVASLGDASSLSGGTLIATPMMGSDGKVYAVAQGGLAVAGFSEQGAAQSLQEGIATSGMIPNGAIVERELADEFINLRSFVLQLTNPDFNTSVRIADAINAFTRERYGVRLAKERDFRSVVLRKPGKVSATRFIAQIEGLVIQPDTPAKVVVDERTGTVVIGNHVQISTVAVTYGSMVVRITERPMASQPEPFSENGQTVVLPDTSIDVNQDGGSLSIIGGTDLQTIVSGLNRIGLRPSGVISILQTMKTVGALQAELVIQ</sequence>
<dbReference type="PANTHER" id="PTHR30381:SF0">
    <property type="entry name" value="FLAGELLAR P-RING PROTEIN"/>
    <property type="match status" value="1"/>
</dbReference>
<keyword evidence="10" id="KW-1185">Reference proteome</keyword>
<dbReference type="GO" id="GO:0009428">
    <property type="term" value="C:bacterial-type flagellum basal body, distal rod, P ring"/>
    <property type="evidence" value="ECO:0007669"/>
    <property type="project" value="InterPro"/>
</dbReference>
<dbReference type="EMBL" id="FOVR01000002">
    <property type="protein sequence ID" value="SFN83320.1"/>
    <property type="molecule type" value="Genomic_DNA"/>
</dbReference>
<keyword evidence="9" id="KW-0969">Cilium</keyword>
<evidence type="ECO:0000256" key="8">
    <source>
        <dbReference type="HAMAP-Rule" id="MF_00416"/>
    </source>
</evidence>
<comment type="similarity">
    <text evidence="8">Belongs to the FlgI family.</text>
</comment>
<feature type="chain" id="PRO_5011802334" description="Flagellar P-ring protein" evidence="8">
    <location>
        <begin position="24"/>
        <end position="370"/>
    </location>
</feature>
<keyword evidence="6 8" id="KW-0975">Bacterial flagellum</keyword>
<dbReference type="NCBIfam" id="NF003676">
    <property type="entry name" value="PRK05303.1"/>
    <property type="match status" value="1"/>
</dbReference>
<evidence type="ECO:0000256" key="7">
    <source>
        <dbReference type="ARBA" id="ARBA00032344"/>
    </source>
</evidence>
<comment type="function">
    <text evidence="1 8">Assembles around the rod to form the L-ring and probably protects the motor/basal body from shearing forces during rotation.</text>
</comment>
<dbReference type="Pfam" id="PF02119">
    <property type="entry name" value="FlgI"/>
    <property type="match status" value="1"/>
</dbReference>
<keyword evidence="5" id="KW-0574">Periplasm</keyword>
<gene>
    <name evidence="8" type="primary">flgI</name>
    <name evidence="9" type="ORF">SAMN04488056_102152</name>
</gene>
<dbReference type="InterPro" id="IPR001782">
    <property type="entry name" value="Flag_FlgI"/>
</dbReference>
<keyword evidence="4 8" id="KW-0732">Signal</keyword>
<keyword evidence="9" id="KW-0282">Flagellum</keyword>
<reference evidence="9 10" key="1">
    <citation type="submission" date="2016-10" db="EMBL/GenBank/DDBJ databases">
        <authorList>
            <person name="de Groot N.N."/>
        </authorList>
    </citation>
    <scope>NUCLEOTIDE SEQUENCE [LARGE SCALE GENOMIC DNA]</scope>
    <source>
        <strain evidence="9 10">CGMCC 1.9157</strain>
    </source>
</reference>
<dbReference type="Proteomes" id="UP000199236">
    <property type="component" value="Unassembled WGS sequence"/>
</dbReference>
<comment type="subcellular location">
    <subcellularLocation>
        <location evidence="2 8">Bacterial flagellum basal body</location>
    </subcellularLocation>
</comment>
<evidence type="ECO:0000256" key="1">
    <source>
        <dbReference type="ARBA" id="ARBA00002591"/>
    </source>
</evidence>
<protein>
    <recommendedName>
        <fullName evidence="3 8">Flagellar P-ring protein</fullName>
    </recommendedName>
    <alternativeName>
        <fullName evidence="7 8">Basal body P-ring protein</fullName>
    </alternativeName>
</protein>